<comment type="caution">
    <text evidence="6">The sequence shown here is derived from an EMBL/GenBank/DDBJ whole genome shotgun (WGS) entry which is preliminary data.</text>
</comment>
<dbReference type="PROSITE" id="PS50931">
    <property type="entry name" value="HTH_LYSR"/>
    <property type="match status" value="1"/>
</dbReference>
<evidence type="ECO:0000313" key="6">
    <source>
        <dbReference type="EMBL" id="KOF17456.1"/>
    </source>
</evidence>
<gene>
    <name evidence="6" type="ORF">AC244_17930</name>
</gene>
<dbReference type="InterPro" id="IPR036388">
    <property type="entry name" value="WH-like_DNA-bd_sf"/>
</dbReference>
<dbReference type="Gene3D" id="3.40.190.290">
    <property type="match status" value="1"/>
</dbReference>
<dbReference type="PATRIC" id="fig|106592.7.peg.1374"/>
<sequence>MDVGRLRALRELSIRKTMAAVAEALYVSPSAVSQQIALLEEEVGIKLIERRGRGVVMTLAGQKLVERAENILSEIESAKADISELKSVISGELRVAAFPSVAAALIPSVVHQLAALHPHLIVQFDEMEPAESVAALRSWQTDIAIIDDLNMPTGALDPNIETIYLLEDVFNVMVSQDHRLAERPTVKLEELRNERWAIDTASVTYNNMLADACQAVGFKPNIVARCKGFEVTIALIRQNYGISMLPGLRASHDLEDVWVCKLLPEIRRKIFLAFRKAEKRSPAVQVFIDQITRKPGAG</sequence>
<reference evidence="7" key="1">
    <citation type="submission" date="2015-07" db="EMBL/GenBank/DDBJ databases">
        <title>Whole genome sequence of an Ensifer adhaerens strain isolated from a cave pool in the Wind Cave National Park.</title>
        <authorList>
            <person name="Eng W.W.H."/>
            <person name="Gan H.M."/>
            <person name="Barton H.A."/>
            <person name="Savka M.A."/>
        </authorList>
    </citation>
    <scope>NUCLEOTIDE SEQUENCE [LARGE SCALE GENOMIC DNA]</scope>
    <source>
        <strain evidence="7">SD006</strain>
    </source>
</reference>
<keyword evidence="2" id="KW-0805">Transcription regulation</keyword>
<keyword evidence="3" id="KW-0238">DNA-binding</keyword>
<evidence type="ECO:0000256" key="1">
    <source>
        <dbReference type="ARBA" id="ARBA00009437"/>
    </source>
</evidence>
<dbReference type="OrthoDB" id="9803735at2"/>
<dbReference type="SUPFAM" id="SSF46785">
    <property type="entry name" value="Winged helix' DNA-binding domain"/>
    <property type="match status" value="1"/>
</dbReference>
<dbReference type="GO" id="GO:0005829">
    <property type="term" value="C:cytosol"/>
    <property type="evidence" value="ECO:0007669"/>
    <property type="project" value="TreeGrafter"/>
</dbReference>
<comment type="similarity">
    <text evidence="1">Belongs to the LysR transcriptional regulatory family.</text>
</comment>
<accession>A0A0L8BRW6</accession>
<organism evidence="6 7">
    <name type="scientific">Ensifer adhaerens</name>
    <name type="common">Sinorhizobium morelense</name>
    <dbReference type="NCBI Taxonomy" id="106592"/>
    <lineage>
        <taxon>Bacteria</taxon>
        <taxon>Pseudomonadati</taxon>
        <taxon>Pseudomonadota</taxon>
        <taxon>Alphaproteobacteria</taxon>
        <taxon>Hyphomicrobiales</taxon>
        <taxon>Rhizobiaceae</taxon>
        <taxon>Sinorhizobium/Ensifer group</taxon>
        <taxon>Ensifer</taxon>
    </lineage>
</organism>
<dbReference type="GO" id="GO:0003700">
    <property type="term" value="F:DNA-binding transcription factor activity"/>
    <property type="evidence" value="ECO:0007669"/>
    <property type="project" value="InterPro"/>
</dbReference>
<dbReference type="InterPro" id="IPR000847">
    <property type="entry name" value="LysR_HTH_N"/>
</dbReference>
<dbReference type="EMBL" id="LGAP01000011">
    <property type="protein sequence ID" value="KOF17456.1"/>
    <property type="molecule type" value="Genomic_DNA"/>
</dbReference>
<protein>
    <submittedName>
        <fullName evidence="6">LysR family transcriptional regulator</fullName>
    </submittedName>
</protein>
<evidence type="ECO:0000256" key="3">
    <source>
        <dbReference type="ARBA" id="ARBA00023125"/>
    </source>
</evidence>
<keyword evidence="4" id="KW-0804">Transcription</keyword>
<evidence type="ECO:0000256" key="2">
    <source>
        <dbReference type="ARBA" id="ARBA00023015"/>
    </source>
</evidence>
<evidence type="ECO:0000313" key="7">
    <source>
        <dbReference type="Proteomes" id="UP000037425"/>
    </source>
</evidence>
<dbReference type="InterPro" id="IPR050950">
    <property type="entry name" value="HTH-type_LysR_regulators"/>
</dbReference>
<feature type="domain" description="HTH lysR-type" evidence="5">
    <location>
        <begin position="1"/>
        <end position="58"/>
    </location>
</feature>
<proteinExistence type="inferred from homology"/>
<evidence type="ECO:0000256" key="4">
    <source>
        <dbReference type="ARBA" id="ARBA00023163"/>
    </source>
</evidence>
<dbReference type="PANTHER" id="PTHR30419">
    <property type="entry name" value="HTH-TYPE TRANSCRIPTIONAL REGULATOR YBHD"/>
    <property type="match status" value="1"/>
</dbReference>
<dbReference type="Pfam" id="PF00126">
    <property type="entry name" value="HTH_1"/>
    <property type="match status" value="1"/>
</dbReference>
<dbReference type="PANTHER" id="PTHR30419:SF28">
    <property type="entry name" value="HTH-TYPE TRANSCRIPTIONAL REGULATOR BSDA"/>
    <property type="match status" value="1"/>
</dbReference>
<dbReference type="CDD" id="cd08423">
    <property type="entry name" value="PBP2_LTTR_like_6"/>
    <property type="match status" value="1"/>
</dbReference>
<dbReference type="AlphaFoldDB" id="A0A0L8BRW6"/>
<dbReference type="SUPFAM" id="SSF53850">
    <property type="entry name" value="Periplasmic binding protein-like II"/>
    <property type="match status" value="1"/>
</dbReference>
<evidence type="ECO:0000259" key="5">
    <source>
        <dbReference type="PROSITE" id="PS50931"/>
    </source>
</evidence>
<dbReference type="Proteomes" id="UP000037425">
    <property type="component" value="Unassembled WGS sequence"/>
</dbReference>
<dbReference type="GO" id="GO:0003677">
    <property type="term" value="F:DNA binding"/>
    <property type="evidence" value="ECO:0007669"/>
    <property type="project" value="UniProtKB-KW"/>
</dbReference>
<name>A0A0L8BRW6_ENSAD</name>
<dbReference type="Pfam" id="PF03466">
    <property type="entry name" value="LysR_substrate"/>
    <property type="match status" value="1"/>
</dbReference>
<dbReference type="InterPro" id="IPR005119">
    <property type="entry name" value="LysR_subst-bd"/>
</dbReference>
<dbReference type="Gene3D" id="1.10.10.10">
    <property type="entry name" value="Winged helix-like DNA-binding domain superfamily/Winged helix DNA-binding domain"/>
    <property type="match status" value="1"/>
</dbReference>
<dbReference type="InterPro" id="IPR036390">
    <property type="entry name" value="WH_DNA-bd_sf"/>
</dbReference>
<dbReference type="RefSeq" id="WP_053250165.1">
    <property type="nucleotide sequence ID" value="NZ_LGAP01000011.1"/>
</dbReference>